<feature type="domain" description="Chitin-binding type-1" evidence="7">
    <location>
        <begin position="606"/>
        <end position="649"/>
    </location>
</feature>
<feature type="domain" description="LysM" evidence="8">
    <location>
        <begin position="460"/>
        <end position="510"/>
    </location>
</feature>
<feature type="domain" description="LysM" evidence="8">
    <location>
        <begin position="351"/>
        <end position="398"/>
    </location>
</feature>
<dbReference type="PROSITE" id="PS51782">
    <property type="entry name" value="LYSM"/>
    <property type="match status" value="2"/>
</dbReference>
<dbReference type="InterPro" id="IPR001002">
    <property type="entry name" value="Chitin-bd_1"/>
</dbReference>
<feature type="signal peptide" evidence="6">
    <location>
        <begin position="1"/>
        <end position="19"/>
    </location>
</feature>
<evidence type="ECO:0008006" key="11">
    <source>
        <dbReference type="Google" id="ProtNLM"/>
    </source>
</evidence>
<feature type="chain" id="PRO_5042855176" description="Carbohydrate-binding module family 18 protein" evidence="6">
    <location>
        <begin position="20"/>
        <end position="649"/>
    </location>
</feature>
<comment type="caution">
    <text evidence="4">Lacks conserved residue(s) required for the propagation of feature annotation.</text>
</comment>
<sequence length="649" mass="68252">MAFLWQLFFLLVHAHLLLAQGFPDEPVLYNGTKFSTACRAALETNLTSCHPVLGDFVTPYITPELLPIEGLNALCVAACRTQLVSVKSNIASKCTASTDLWNFDGVPYPATFRVDLMLNAYDISCYKEKSTSRFCDLVLAEMRNGSKPANYCSDCILGPARALLSSPVGYDAEVAADFASATVNCSATGYSYSTSTYPVIRTSSTTGTASSSALPTSTGCPGSTRAVAAGDTCHSVAKAAGVSTYGLIAANNLDIFCSQLETTACLPPTCKTYLWAPYDICEEVAAKSNITLAQFLAWNPNFDAACTNAQEWRGWNVCIGPPGGASPPPPIPSAVPVPANAHPRSNRSCAAWHNVTLNENCYTILSTGGSVTFAQFLVLNPDVNVNCTNLWLYTSYCVQPLTPINIPATKVFTRPPISSSTHSAYTVVYPTIYPKAPNTETNCSEYRNFIPLANDTAGDVLLPAIPGANLINSCWYVANKHQIPLAGLLFWNPSLNASNCNLQPGRSYCVAGGKALPVTVTGTISGAPTSSSTKPPTTSSSTKPATTSSSTKPPTTLSSTKPSSSTKPPSTSSIKPTTTTVSSTRTSSSSTRPQTSTSTAKVISPDGLCGGNVTCQGSQFGNCCSQWGFCGSTADYCGAGCQRALGTCT</sequence>
<gene>
    <name evidence="9" type="ORF">QBC35DRAFT_465066</name>
</gene>
<evidence type="ECO:0000313" key="10">
    <source>
        <dbReference type="Proteomes" id="UP001302126"/>
    </source>
</evidence>
<dbReference type="CDD" id="cd11618">
    <property type="entry name" value="ChtBD1_1"/>
    <property type="match status" value="1"/>
</dbReference>
<name>A0AAN6WPR4_9PEZI</name>
<accession>A0AAN6WPR4</accession>
<dbReference type="Pfam" id="PF00187">
    <property type="entry name" value="Chitin_bind_1"/>
    <property type="match status" value="1"/>
</dbReference>
<keyword evidence="4" id="KW-1015">Disulfide bond</keyword>
<reference evidence="9" key="1">
    <citation type="journal article" date="2023" name="Mol. Phylogenet. Evol.">
        <title>Genome-scale phylogeny and comparative genomics of the fungal order Sordariales.</title>
        <authorList>
            <person name="Hensen N."/>
            <person name="Bonometti L."/>
            <person name="Westerberg I."/>
            <person name="Brannstrom I.O."/>
            <person name="Guillou S."/>
            <person name="Cros-Aarteil S."/>
            <person name="Calhoun S."/>
            <person name="Haridas S."/>
            <person name="Kuo A."/>
            <person name="Mondo S."/>
            <person name="Pangilinan J."/>
            <person name="Riley R."/>
            <person name="LaButti K."/>
            <person name="Andreopoulos B."/>
            <person name="Lipzen A."/>
            <person name="Chen C."/>
            <person name="Yan M."/>
            <person name="Daum C."/>
            <person name="Ng V."/>
            <person name="Clum A."/>
            <person name="Steindorff A."/>
            <person name="Ohm R.A."/>
            <person name="Martin F."/>
            <person name="Silar P."/>
            <person name="Natvig D.O."/>
            <person name="Lalanne C."/>
            <person name="Gautier V."/>
            <person name="Ament-Velasquez S.L."/>
            <person name="Kruys A."/>
            <person name="Hutchinson M.I."/>
            <person name="Powell A.J."/>
            <person name="Barry K."/>
            <person name="Miller A.N."/>
            <person name="Grigoriev I.V."/>
            <person name="Debuchy R."/>
            <person name="Gladieux P."/>
            <person name="Hiltunen Thoren M."/>
            <person name="Johannesson H."/>
        </authorList>
    </citation>
    <scope>NUCLEOTIDE SEQUENCE</scope>
    <source>
        <strain evidence="9">PSN309</strain>
    </source>
</reference>
<dbReference type="CDD" id="cd00118">
    <property type="entry name" value="LysM"/>
    <property type="match status" value="1"/>
</dbReference>
<dbReference type="SUPFAM" id="SSF57016">
    <property type="entry name" value="Plant lectins/antimicrobial peptides"/>
    <property type="match status" value="1"/>
</dbReference>
<evidence type="ECO:0000256" key="5">
    <source>
        <dbReference type="SAM" id="MobiDB-lite"/>
    </source>
</evidence>
<feature type="compositionally biased region" description="Low complexity" evidence="5">
    <location>
        <begin position="528"/>
        <end position="599"/>
    </location>
</feature>
<dbReference type="InterPro" id="IPR018392">
    <property type="entry name" value="LysM"/>
</dbReference>
<dbReference type="InterPro" id="IPR052210">
    <property type="entry name" value="LysM1-like"/>
</dbReference>
<dbReference type="InterPro" id="IPR036861">
    <property type="entry name" value="Endochitinase-like_sf"/>
</dbReference>
<dbReference type="SMART" id="SM00270">
    <property type="entry name" value="ChtBD1"/>
    <property type="match status" value="1"/>
</dbReference>
<comment type="similarity">
    <text evidence="3">Belongs to the secreted LysM effector family.</text>
</comment>
<keyword evidence="6" id="KW-0732">Signal</keyword>
<comment type="caution">
    <text evidence="9">The sequence shown here is derived from an EMBL/GenBank/DDBJ whole genome shotgun (WGS) entry which is preliminary data.</text>
</comment>
<dbReference type="EMBL" id="MU864433">
    <property type="protein sequence ID" value="KAK4186063.1"/>
    <property type="molecule type" value="Genomic_DNA"/>
</dbReference>
<evidence type="ECO:0000259" key="7">
    <source>
        <dbReference type="PROSITE" id="PS50941"/>
    </source>
</evidence>
<evidence type="ECO:0000256" key="6">
    <source>
        <dbReference type="SAM" id="SignalP"/>
    </source>
</evidence>
<organism evidence="9 10">
    <name type="scientific">Podospora australis</name>
    <dbReference type="NCBI Taxonomy" id="1536484"/>
    <lineage>
        <taxon>Eukaryota</taxon>
        <taxon>Fungi</taxon>
        <taxon>Dikarya</taxon>
        <taxon>Ascomycota</taxon>
        <taxon>Pezizomycotina</taxon>
        <taxon>Sordariomycetes</taxon>
        <taxon>Sordariomycetidae</taxon>
        <taxon>Sordariales</taxon>
        <taxon>Podosporaceae</taxon>
        <taxon>Podospora</taxon>
    </lineage>
</organism>
<evidence type="ECO:0000256" key="3">
    <source>
        <dbReference type="ARBA" id="ARBA00044955"/>
    </source>
</evidence>
<dbReference type="InterPro" id="IPR036779">
    <property type="entry name" value="LysM_dom_sf"/>
</dbReference>
<dbReference type="AlphaFoldDB" id="A0AAN6WPR4"/>
<keyword evidence="2" id="KW-0843">Virulence</keyword>
<feature type="disulfide bond" evidence="4">
    <location>
        <begin position="623"/>
        <end position="637"/>
    </location>
</feature>
<keyword evidence="1 4" id="KW-0147">Chitin-binding</keyword>
<feature type="disulfide bond" evidence="4">
    <location>
        <begin position="609"/>
        <end position="624"/>
    </location>
</feature>
<dbReference type="PANTHER" id="PTHR34997">
    <property type="entry name" value="AM15"/>
    <property type="match status" value="1"/>
</dbReference>
<reference evidence="9" key="2">
    <citation type="submission" date="2023-05" db="EMBL/GenBank/DDBJ databases">
        <authorList>
            <consortium name="Lawrence Berkeley National Laboratory"/>
            <person name="Steindorff A."/>
            <person name="Hensen N."/>
            <person name="Bonometti L."/>
            <person name="Westerberg I."/>
            <person name="Brannstrom I.O."/>
            <person name="Guillou S."/>
            <person name="Cros-Aarteil S."/>
            <person name="Calhoun S."/>
            <person name="Haridas S."/>
            <person name="Kuo A."/>
            <person name="Mondo S."/>
            <person name="Pangilinan J."/>
            <person name="Riley R."/>
            <person name="Labutti K."/>
            <person name="Andreopoulos B."/>
            <person name="Lipzen A."/>
            <person name="Chen C."/>
            <person name="Yanf M."/>
            <person name="Daum C."/>
            <person name="Ng V."/>
            <person name="Clum A."/>
            <person name="Ohm R."/>
            <person name="Martin F."/>
            <person name="Silar P."/>
            <person name="Natvig D."/>
            <person name="Lalanne C."/>
            <person name="Gautier V."/>
            <person name="Ament-Velasquez S.L."/>
            <person name="Kruys A."/>
            <person name="Hutchinson M.I."/>
            <person name="Powell A.J."/>
            <person name="Barry K."/>
            <person name="Miller A.N."/>
            <person name="Grigoriev I.V."/>
            <person name="Debuchy R."/>
            <person name="Gladieux P."/>
            <person name="Thoren M.H."/>
            <person name="Johannesson H."/>
        </authorList>
    </citation>
    <scope>NUCLEOTIDE SEQUENCE</scope>
    <source>
        <strain evidence="9">PSN309</strain>
    </source>
</reference>
<keyword evidence="10" id="KW-1185">Reference proteome</keyword>
<evidence type="ECO:0000256" key="4">
    <source>
        <dbReference type="PROSITE-ProRule" id="PRU00261"/>
    </source>
</evidence>
<dbReference type="Pfam" id="PF01476">
    <property type="entry name" value="LysM"/>
    <property type="match status" value="2"/>
</dbReference>
<dbReference type="Gene3D" id="3.30.60.10">
    <property type="entry name" value="Endochitinase-like"/>
    <property type="match status" value="1"/>
</dbReference>
<dbReference type="GO" id="GO:0008061">
    <property type="term" value="F:chitin binding"/>
    <property type="evidence" value="ECO:0007669"/>
    <property type="project" value="UniProtKB-UniRule"/>
</dbReference>
<dbReference type="PROSITE" id="PS50941">
    <property type="entry name" value="CHIT_BIND_I_2"/>
    <property type="match status" value="1"/>
</dbReference>
<evidence type="ECO:0000256" key="1">
    <source>
        <dbReference type="ARBA" id="ARBA00022669"/>
    </source>
</evidence>
<dbReference type="PANTHER" id="PTHR34997:SF1">
    <property type="entry name" value="PEPTIDOGLYCAN-BINDING LYSIN DOMAIN"/>
    <property type="match status" value="1"/>
</dbReference>
<evidence type="ECO:0000256" key="2">
    <source>
        <dbReference type="ARBA" id="ARBA00023026"/>
    </source>
</evidence>
<proteinExistence type="inferred from homology"/>
<evidence type="ECO:0000313" key="9">
    <source>
        <dbReference type="EMBL" id="KAK4186063.1"/>
    </source>
</evidence>
<protein>
    <recommendedName>
        <fullName evidence="11">Carbohydrate-binding module family 18 protein</fullName>
    </recommendedName>
</protein>
<feature type="region of interest" description="Disordered" evidence="5">
    <location>
        <begin position="524"/>
        <end position="603"/>
    </location>
</feature>
<dbReference type="Proteomes" id="UP001302126">
    <property type="component" value="Unassembled WGS sequence"/>
</dbReference>
<dbReference type="Gene3D" id="3.10.350.10">
    <property type="entry name" value="LysM domain"/>
    <property type="match status" value="3"/>
</dbReference>
<evidence type="ECO:0000259" key="8">
    <source>
        <dbReference type="PROSITE" id="PS51782"/>
    </source>
</evidence>